<keyword evidence="3" id="KW-0589">Pheromone response</keyword>
<dbReference type="GO" id="GO:0004932">
    <property type="term" value="F:mating-type factor pheromone receptor activity"/>
    <property type="evidence" value="ECO:0007669"/>
    <property type="project" value="InterPro"/>
</dbReference>
<feature type="transmembrane region" description="Helical" evidence="11">
    <location>
        <begin position="44"/>
        <end position="68"/>
    </location>
</feature>
<sequence>MAAASADITSTTPYAASIIFATASLLVTLLIIPPMCWHYRNRNIGATLLVGWTVAMNFLAFLNALIWSNDIIPSWYDGVGLCDVEVKAQMAWGVAAPAALASVLRALANAMDTNRATLVKSKAQKKRDLAIDLTLCIGFPALQMLFHYIVQSSRYYILGIIGCVASVSQTWLTTLLMHIPPIIWTVVDVYFAIVIMLRLCRYRLSFAAILDNSNMTKYRFLRLYIFCIVLIIAFVPIQTFVLYQNLIQDYQPFKWHNVHNPTTWNTVIMIPSNGHILYEGYLWLGAGIVIFIFFGLGKDAVAMYRSGLLAAGFGRVFPSLQPGHSGRSSVAGTISSFGSKARLLFSRGASIPSFHKASYTSQSTISEPEVPQSPKTVRRPQSTASAKAATETTAHEDLERAQPGRLTSSLIDRISMWFRTTKSTEADLPLAPMREGRSPSSRNSTGVRSTVKGRRNGVEIVVSKEVRQASETAETLPSTTFGQA</sequence>
<dbReference type="GO" id="GO:0000750">
    <property type="term" value="P:pheromone-dependent signal transduction involved in conjugation with cellular fusion"/>
    <property type="evidence" value="ECO:0007669"/>
    <property type="project" value="TreeGrafter"/>
</dbReference>
<dbReference type="GeneID" id="19114327"/>
<dbReference type="Pfam" id="PF02076">
    <property type="entry name" value="STE3"/>
    <property type="match status" value="1"/>
</dbReference>
<feature type="compositionally biased region" description="Low complexity" evidence="10">
    <location>
        <begin position="382"/>
        <end position="392"/>
    </location>
</feature>
<evidence type="ECO:0000256" key="3">
    <source>
        <dbReference type="ARBA" id="ARBA00022507"/>
    </source>
</evidence>
<feature type="compositionally biased region" description="Basic and acidic residues" evidence="10">
    <location>
        <begin position="393"/>
        <end position="402"/>
    </location>
</feature>
<feature type="region of interest" description="Disordered" evidence="10">
    <location>
        <begin position="360"/>
        <end position="404"/>
    </location>
</feature>
<feature type="transmembrane region" description="Helical" evidence="11">
    <location>
        <begin position="88"/>
        <end position="108"/>
    </location>
</feature>
<dbReference type="PRINTS" id="PR00899">
    <property type="entry name" value="GPCRSTE3"/>
</dbReference>
<dbReference type="KEGG" id="bcom:BAUCODRAFT_437239"/>
<dbReference type="CDD" id="cd14966">
    <property type="entry name" value="7tmD_STE3"/>
    <property type="match status" value="1"/>
</dbReference>
<reference evidence="12 13" key="1">
    <citation type="journal article" date="2012" name="PLoS Pathog.">
        <title>Diverse lifestyles and strategies of plant pathogenesis encoded in the genomes of eighteen Dothideomycetes fungi.</title>
        <authorList>
            <person name="Ohm R.A."/>
            <person name="Feau N."/>
            <person name="Henrissat B."/>
            <person name="Schoch C.L."/>
            <person name="Horwitz B.A."/>
            <person name="Barry K.W."/>
            <person name="Condon B.J."/>
            <person name="Copeland A.C."/>
            <person name="Dhillon B."/>
            <person name="Glaser F."/>
            <person name="Hesse C.N."/>
            <person name="Kosti I."/>
            <person name="LaButti K."/>
            <person name="Lindquist E.A."/>
            <person name="Lucas S."/>
            <person name="Salamov A.A."/>
            <person name="Bradshaw R.E."/>
            <person name="Ciuffetti L."/>
            <person name="Hamelin R.C."/>
            <person name="Kema G.H.J."/>
            <person name="Lawrence C."/>
            <person name="Scott J.A."/>
            <person name="Spatafora J.W."/>
            <person name="Turgeon B.G."/>
            <person name="de Wit P.J.G.M."/>
            <person name="Zhong S."/>
            <person name="Goodwin S.B."/>
            <person name="Grigoriev I.V."/>
        </authorList>
    </citation>
    <scope>NUCLEOTIDE SEQUENCE [LARGE SCALE GENOMIC DNA]</scope>
    <source>
        <strain evidence="12 13">UAMH 10762</strain>
    </source>
</reference>
<dbReference type="OrthoDB" id="2874149at2759"/>
<comment type="subcellular location">
    <subcellularLocation>
        <location evidence="1">Membrane</location>
        <topology evidence="1">Multi-pass membrane protein</topology>
    </subcellularLocation>
</comment>
<name>M2NDU0_BAUPA</name>
<dbReference type="PANTHER" id="PTHR28097">
    <property type="entry name" value="PHEROMONE A FACTOR RECEPTOR"/>
    <property type="match status" value="1"/>
</dbReference>
<evidence type="ECO:0000256" key="7">
    <source>
        <dbReference type="ARBA" id="ARBA00023136"/>
    </source>
</evidence>
<dbReference type="GO" id="GO:0005886">
    <property type="term" value="C:plasma membrane"/>
    <property type="evidence" value="ECO:0007669"/>
    <property type="project" value="TreeGrafter"/>
</dbReference>
<evidence type="ECO:0000256" key="8">
    <source>
        <dbReference type="ARBA" id="ARBA00023170"/>
    </source>
</evidence>
<dbReference type="STRING" id="717646.M2NDU0"/>
<feature type="transmembrane region" description="Helical" evidence="11">
    <location>
        <begin position="280"/>
        <end position="297"/>
    </location>
</feature>
<comment type="similarity">
    <text evidence="2">Belongs to the G-protein coupled receptor 4 family.</text>
</comment>
<evidence type="ECO:0000256" key="6">
    <source>
        <dbReference type="ARBA" id="ARBA00023040"/>
    </source>
</evidence>
<keyword evidence="8" id="KW-0675">Receptor</keyword>
<feature type="transmembrane region" description="Helical" evidence="11">
    <location>
        <begin position="182"/>
        <end position="200"/>
    </location>
</feature>
<protein>
    <submittedName>
        <fullName evidence="12">Uncharacterized protein</fullName>
    </submittedName>
</protein>
<feature type="region of interest" description="Disordered" evidence="10">
    <location>
        <begin position="428"/>
        <end position="456"/>
    </location>
</feature>
<evidence type="ECO:0000256" key="2">
    <source>
        <dbReference type="ARBA" id="ARBA00011085"/>
    </source>
</evidence>
<accession>M2NDU0</accession>
<feature type="transmembrane region" description="Helical" evidence="11">
    <location>
        <begin position="12"/>
        <end position="32"/>
    </location>
</feature>
<keyword evidence="6" id="KW-0297">G-protein coupled receptor</keyword>
<feature type="transmembrane region" description="Helical" evidence="11">
    <location>
        <begin position="221"/>
        <end position="243"/>
    </location>
</feature>
<evidence type="ECO:0000256" key="1">
    <source>
        <dbReference type="ARBA" id="ARBA00004141"/>
    </source>
</evidence>
<evidence type="ECO:0000313" key="13">
    <source>
        <dbReference type="Proteomes" id="UP000011761"/>
    </source>
</evidence>
<dbReference type="AlphaFoldDB" id="M2NDU0"/>
<organism evidence="12 13">
    <name type="scientific">Baudoinia panamericana (strain UAMH 10762)</name>
    <name type="common">Angels' share fungus</name>
    <name type="synonym">Baudoinia compniacensis (strain UAMH 10762)</name>
    <dbReference type="NCBI Taxonomy" id="717646"/>
    <lineage>
        <taxon>Eukaryota</taxon>
        <taxon>Fungi</taxon>
        <taxon>Dikarya</taxon>
        <taxon>Ascomycota</taxon>
        <taxon>Pezizomycotina</taxon>
        <taxon>Dothideomycetes</taxon>
        <taxon>Dothideomycetidae</taxon>
        <taxon>Mycosphaerellales</taxon>
        <taxon>Teratosphaeriaceae</taxon>
        <taxon>Baudoinia</taxon>
    </lineage>
</organism>
<evidence type="ECO:0000256" key="9">
    <source>
        <dbReference type="ARBA" id="ARBA00023224"/>
    </source>
</evidence>
<dbReference type="eggNOG" id="ENOG502S44N">
    <property type="taxonomic scope" value="Eukaryota"/>
</dbReference>
<proteinExistence type="inferred from homology"/>
<feature type="transmembrane region" description="Helical" evidence="11">
    <location>
        <begin position="129"/>
        <end position="150"/>
    </location>
</feature>
<keyword evidence="9" id="KW-0807">Transducer</keyword>
<gene>
    <name evidence="12" type="ORF">BAUCODRAFT_437239</name>
</gene>
<dbReference type="InterPro" id="IPR001499">
    <property type="entry name" value="GPCR_STE3"/>
</dbReference>
<evidence type="ECO:0000256" key="5">
    <source>
        <dbReference type="ARBA" id="ARBA00022989"/>
    </source>
</evidence>
<feature type="compositionally biased region" description="Polar residues" evidence="10">
    <location>
        <begin position="438"/>
        <end position="448"/>
    </location>
</feature>
<keyword evidence="5 11" id="KW-1133">Transmembrane helix</keyword>
<dbReference type="PANTHER" id="PTHR28097:SF1">
    <property type="entry name" value="PHEROMONE A FACTOR RECEPTOR"/>
    <property type="match status" value="1"/>
</dbReference>
<evidence type="ECO:0000313" key="12">
    <source>
        <dbReference type="EMBL" id="EMC97070.1"/>
    </source>
</evidence>
<keyword evidence="4 11" id="KW-0812">Transmembrane</keyword>
<evidence type="ECO:0000256" key="10">
    <source>
        <dbReference type="SAM" id="MobiDB-lite"/>
    </source>
</evidence>
<dbReference type="HOGENOM" id="CLU_027592_3_2_1"/>
<dbReference type="Proteomes" id="UP000011761">
    <property type="component" value="Unassembled WGS sequence"/>
</dbReference>
<keyword evidence="13" id="KW-1185">Reference proteome</keyword>
<evidence type="ECO:0000256" key="4">
    <source>
        <dbReference type="ARBA" id="ARBA00022692"/>
    </source>
</evidence>
<dbReference type="EMBL" id="KB445554">
    <property type="protein sequence ID" value="EMC97070.1"/>
    <property type="molecule type" value="Genomic_DNA"/>
</dbReference>
<dbReference type="RefSeq" id="XP_007675634.1">
    <property type="nucleotide sequence ID" value="XM_007677444.1"/>
</dbReference>
<evidence type="ECO:0000256" key="11">
    <source>
        <dbReference type="SAM" id="Phobius"/>
    </source>
</evidence>
<dbReference type="OMA" id="IPPLIWH"/>
<keyword evidence="7 11" id="KW-0472">Membrane</keyword>